<protein>
    <submittedName>
        <fullName evidence="15">Kinase family</fullName>
    </submittedName>
</protein>
<evidence type="ECO:0000256" key="4">
    <source>
        <dbReference type="ARBA" id="ARBA00008661"/>
    </source>
</evidence>
<dbReference type="Proteomes" id="UP001055439">
    <property type="component" value="Chromosome 4"/>
</dbReference>
<evidence type="ECO:0000313" key="16">
    <source>
        <dbReference type="Proteomes" id="UP001055439"/>
    </source>
</evidence>
<dbReference type="InterPro" id="IPR011009">
    <property type="entry name" value="Kinase-like_dom_sf"/>
</dbReference>
<keyword evidence="5" id="KW-0328">Glycosyltransferase</keyword>
<dbReference type="SUPFAM" id="SSF56112">
    <property type="entry name" value="Protein kinase-like (PK-like)"/>
    <property type="match status" value="1"/>
</dbReference>
<evidence type="ECO:0000256" key="13">
    <source>
        <dbReference type="SAM" id="Phobius"/>
    </source>
</evidence>
<dbReference type="FunFam" id="3.90.550.50:FF:000022">
    <property type="entry name" value="Hexosyltransferase"/>
    <property type="match status" value="1"/>
</dbReference>
<keyword evidence="9 13" id="KW-1133">Transmembrane helix</keyword>
<dbReference type="InterPro" id="IPR010632">
    <property type="entry name" value="DUF1221"/>
</dbReference>
<dbReference type="PROSITE" id="PS50011">
    <property type="entry name" value="PROTEIN_KINASE_DOM"/>
    <property type="match status" value="1"/>
</dbReference>
<dbReference type="InterPro" id="IPR001245">
    <property type="entry name" value="Ser-Thr/Tyr_kinase_cat_dom"/>
</dbReference>
<sequence length="1167" mass="132105">MQSRGSGPRPLSRISSIMLSMFATMASFYVAGRLWQDAQNRVYLIKELDRRTGQGQSAISVDETLKLVACRHQQKKLAALEMELAAARHEGFIGQYSSETNGTYSRKRLLVVIGIVTEFGRKKHRDAVRKSWLSTGAAMKKLESEKGVVARFVIGRSANRGDGLDREIDDENSQTKDFIVLDNHVEASEEGPKKTKLFLVYAADTWDAEFYAKVNDDVYVNIDALGTMLASHLDKPRVYIGCMKSGEVFSESSHKWFEPEWWKFGDGKSYFRHASGEMFVVSRAVAQFISINKSVLRTYAHDDVSVGSWMIGLDVKHVNEGKLCCSSWSSVELWCQSTEQNLSRMCSCMKIHALKPCRNSVHWKHEEFEHPRPIRSTRKKTNGAAATTSNSFHLEKSWSSLHRGITRIESVKWSMEGCSQSNFESENAANERSRAEFSCLLASGMEQFRQLGEAVGSVKALMVFRDEIRVNRRQCYLLVDAFDLAFDAVAEEMRSHLRFEEKPAKWRGLEQPLRELHRVFREGEQYVRRCLEPGEWWGKAVALNQNSECVELHLHNLLWCVPVVLEAIENVAEATAGGDQEDIHKKRLVFSKKYEREWMEPELFQHKLGKLYLSSQELRTRLETAWKEDRWILSETIAEKASSGSRPLTKQENRLAQLLVGPRGKLWPSSVLVGSPDYQVRRRFGSGSVYYKEIQWMGETFVVKHVIGDTASLTNEISILSSIAHPNVMQYMHCFTDEEKKECLMLMELMSKDLSCYIREVCSTRRKVLPLLVAVDTILQIARGMEYLHSKQIYHGDLNPSNIFVKARNPSPDGYLHAKVGGLGLSPATNSKASSCIWHSPEVLLEQEQTGDGSSSSSSKRTEKADVYSFAMICFELLTGKVPFEDNHLQGDKMSKNIRAGERPLFPSQSPKYLVTLTRRCWHSDPSQRPSFSSVCRVLRYVKRFLVLNSDHSQPDPTPPPVDYFDLESSLSKRFANWARGDLLRASEVPFQMYAFRVLERERTSANVKERSSESGSEGASVCGDENACNGVLPDDDAISTVDGADKLLPQKAILDTNKKTTSARKADGKANKQSSDCYIAKQIYCPKSNIGSCAKEQLSSEEAQPESKNGQITTIVMWTQREDELRKAAATSCDEPRKAEDVRTCLRYRASIQVLILVIQSRFAFP</sequence>
<evidence type="ECO:0000256" key="2">
    <source>
        <dbReference type="ARBA" id="ARBA00004323"/>
    </source>
</evidence>
<evidence type="ECO:0000256" key="10">
    <source>
        <dbReference type="ARBA" id="ARBA00023034"/>
    </source>
</evidence>
<dbReference type="Pfam" id="PF06760">
    <property type="entry name" value="DUF1221"/>
    <property type="match status" value="1"/>
</dbReference>
<evidence type="ECO:0000313" key="15">
    <source>
        <dbReference type="EMBL" id="URD96717.1"/>
    </source>
</evidence>
<dbReference type="PANTHER" id="PTHR44329:SF260">
    <property type="entry name" value="PROTEIN KINASE DOMAIN-CONTAINING PROTEIN"/>
    <property type="match status" value="1"/>
</dbReference>
<feature type="transmembrane region" description="Helical" evidence="13">
    <location>
        <begin position="12"/>
        <end position="31"/>
    </location>
</feature>
<dbReference type="InterPro" id="IPR002659">
    <property type="entry name" value="Glyco_trans_31"/>
</dbReference>
<name>A0A9E7FMF3_9LILI</name>
<keyword evidence="6" id="KW-0808">Transferase</keyword>
<keyword evidence="16" id="KW-1185">Reference proteome</keyword>
<dbReference type="Gene3D" id="1.10.510.10">
    <property type="entry name" value="Transferase(Phosphotransferase) domain 1"/>
    <property type="match status" value="1"/>
</dbReference>
<evidence type="ECO:0000256" key="5">
    <source>
        <dbReference type="ARBA" id="ARBA00022676"/>
    </source>
</evidence>
<keyword evidence="7 13" id="KW-0812">Transmembrane</keyword>
<dbReference type="GO" id="GO:0000139">
    <property type="term" value="C:Golgi membrane"/>
    <property type="evidence" value="ECO:0007669"/>
    <property type="project" value="UniProtKB-SubCell"/>
</dbReference>
<evidence type="ECO:0000256" key="3">
    <source>
        <dbReference type="ARBA" id="ARBA00004922"/>
    </source>
</evidence>
<comment type="subcellular location">
    <subcellularLocation>
        <location evidence="2">Golgi apparatus membrane</location>
        <topology evidence="2">Single-pass type II membrane protein</topology>
    </subcellularLocation>
</comment>
<dbReference type="AlphaFoldDB" id="A0A9E7FMF3"/>
<accession>A0A9E7FMF3</accession>
<dbReference type="Pfam" id="PF01762">
    <property type="entry name" value="Galactosyl_T"/>
    <property type="match status" value="1"/>
</dbReference>
<comment type="similarity">
    <text evidence="4">Belongs to the glycosyltransferase 31 family.</text>
</comment>
<dbReference type="InterPro" id="IPR025298">
    <property type="entry name" value="DUF4094"/>
</dbReference>
<dbReference type="Gene3D" id="3.90.550.50">
    <property type="match status" value="1"/>
</dbReference>
<dbReference type="Pfam" id="PF07714">
    <property type="entry name" value="PK_Tyr_Ser-Thr"/>
    <property type="match status" value="1"/>
</dbReference>
<evidence type="ECO:0000256" key="7">
    <source>
        <dbReference type="ARBA" id="ARBA00022692"/>
    </source>
</evidence>
<comment type="pathway">
    <text evidence="3">Protein modification; protein glycosylation.</text>
</comment>
<evidence type="ECO:0000256" key="12">
    <source>
        <dbReference type="ARBA" id="ARBA00023211"/>
    </source>
</evidence>
<evidence type="ECO:0000256" key="11">
    <source>
        <dbReference type="ARBA" id="ARBA00023136"/>
    </source>
</evidence>
<dbReference type="InterPro" id="IPR000719">
    <property type="entry name" value="Prot_kinase_dom"/>
</dbReference>
<keyword evidence="12" id="KW-0464">Manganese</keyword>
<gene>
    <name evidence="15" type="ORF">MUK42_32409</name>
</gene>
<dbReference type="GO" id="GO:0016758">
    <property type="term" value="F:hexosyltransferase activity"/>
    <property type="evidence" value="ECO:0007669"/>
    <property type="project" value="InterPro"/>
</dbReference>
<dbReference type="InterPro" id="IPR051681">
    <property type="entry name" value="Ser/Thr_Kinases-Pseudokinases"/>
</dbReference>
<evidence type="ECO:0000256" key="6">
    <source>
        <dbReference type="ARBA" id="ARBA00022679"/>
    </source>
</evidence>
<evidence type="ECO:0000259" key="14">
    <source>
        <dbReference type="PROSITE" id="PS50011"/>
    </source>
</evidence>
<dbReference type="SMART" id="SM00220">
    <property type="entry name" value="S_TKc"/>
    <property type="match status" value="1"/>
</dbReference>
<dbReference type="EMBL" id="CP097506">
    <property type="protein sequence ID" value="URD96717.1"/>
    <property type="molecule type" value="Genomic_DNA"/>
</dbReference>
<keyword evidence="10" id="KW-0333">Golgi apparatus</keyword>
<organism evidence="15 16">
    <name type="scientific">Musa troglodytarum</name>
    <name type="common">fe'i banana</name>
    <dbReference type="NCBI Taxonomy" id="320322"/>
    <lineage>
        <taxon>Eukaryota</taxon>
        <taxon>Viridiplantae</taxon>
        <taxon>Streptophyta</taxon>
        <taxon>Embryophyta</taxon>
        <taxon>Tracheophyta</taxon>
        <taxon>Spermatophyta</taxon>
        <taxon>Magnoliopsida</taxon>
        <taxon>Liliopsida</taxon>
        <taxon>Zingiberales</taxon>
        <taxon>Musaceae</taxon>
        <taxon>Musa</taxon>
    </lineage>
</organism>
<dbReference type="GO" id="GO:0005524">
    <property type="term" value="F:ATP binding"/>
    <property type="evidence" value="ECO:0007669"/>
    <property type="project" value="InterPro"/>
</dbReference>
<evidence type="ECO:0000256" key="8">
    <source>
        <dbReference type="ARBA" id="ARBA00022968"/>
    </source>
</evidence>
<dbReference type="FunFam" id="1.10.510.10:FF:000778">
    <property type="entry name" value="Kinase family protein"/>
    <property type="match status" value="1"/>
</dbReference>
<dbReference type="Pfam" id="PF13334">
    <property type="entry name" value="DUF4094"/>
    <property type="match status" value="1"/>
</dbReference>
<keyword evidence="15" id="KW-0418">Kinase</keyword>
<reference evidence="15" key="1">
    <citation type="submission" date="2022-05" db="EMBL/GenBank/DDBJ databases">
        <title>The Musa troglodytarum L. genome provides insights into the mechanism of non-climacteric behaviour and enrichment of carotenoids.</title>
        <authorList>
            <person name="Wang J."/>
        </authorList>
    </citation>
    <scope>NUCLEOTIDE SEQUENCE</scope>
    <source>
        <tissue evidence="15">Leaf</tissue>
    </source>
</reference>
<dbReference type="PANTHER" id="PTHR44329">
    <property type="entry name" value="SERINE/THREONINE-PROTEIN KINASE TNNI3K-RELATED"/>
    <property type="match status" value="1"/>
</dbReference>
<feature type="domain" description="Protein kinase" evidence="14">
    <location>
        <begin position="678"/>
        <end position="946"/>
    </location>
</feature>
<evidence type="ECO:0000256" key="1">
    <source>
        <dbReference type="ARBA" id="ARBA00001936"/>
    </source>
</evidence>
<evidence type="ECO:0000256" key="9">
    <source>
        <dbReference type="ARBA" id="ARBA00022989"/>
    </source>
</evidence>
<dbReference type="GO" id="GO:0004674">
    <property type="term" value="F:protein serine/threonine kinase activity"/>
    <property type="evidence" value="ECO:0007669"/>
    <property type="project" value="TreeGrafter"/>
</dbReference>
<comment type="cofactor">
    <cofactor evidence="1">
        <name>Mn(2+)</name>
        <dbReference type="ChEBI" id="CHEBI:29035"/>
    </cofactor>
</comment>
<keyword evidence="8" id="KW-0735">Signal-anchor</keyword>
<keyword evidence="11 13" id="KW-0472">Membrane</keyword>
<proteinExistence type="inferred from homology"/>
<dbReference type="OrthoDB" id="755560at2759"/>